<dbReference type="PANTHER" id="PTHR30061">
    <property type="entry name" value="MALTOSE-BINDING PERIPLASMIC PROTEIN"/>
    <property type="match status" value="1"/>
</dbReference>
<feature type="signal peptide" evidence="4">
    <location>
        <begin position="1"/>
        <end position="25"/>
    </location>
</feature>
<evidence type="ECO:0000256" key="2">
    <source>
        <dbReference type="ARBA" id="ARBA00022448"/>
    </source>
</evidence>
<dbReference type="SUPFAM" id="SSF53850">
    <property type="entry name" value="Periplasmic binding protein-like II"/>
    <property type="match status" value="1"/>
</dbReference>
<organism evidence="5 6">
    <name type="scientific">Paraburkholderia susongensis</name>
    <dbReference type="NCBI Taxonomy" id="1515439"/>
    <lineage>
        <taxon>Bacteria</taxon>
        <taxon>Pseudomonadati</taxon>
        <taxon>Pseudomonadota</taxon>
        <taxon>Betaproteobacteria</taxon>
        <taxon>Burkholderiales</taxon>
        <taxon>Burkholderiaceae</taxon>
        <taxon>Paraburkholderia</taxon>
    </lineage>
</organism>
<dbReference type="Proteomes" id="UP000193228">
    <property type="component" value="Unassembled WGS sequence"/>
</dbReference>
<keyword evidence="6" id="KW-1185">Reference proteome</keyword>
<sequence>MLKKRVVLTSAMMAVAVLASASASAVDVRYVLWDANQMPAYQQCAVDFHKKNPDIDIKISQVGWADYWSTLSTGFVSGTAPDVFTDHLSKFTEFAKSGQIVDLAPYVKRDGFDSAAFEPNLYEIWGRDGKQYGMPKDWDTIAMIVNLDAAKKAGVSLADLQSMTWNPRDGGSFEQIIKKLTVDTHGANALDPKFDKSKVAMYGYQNASNGDMSGQTQWSFFAVSDGFRFQDKPWAPRYYYDDPKLAETLNWMASLPRQGVSASYEDAKALGVDAMFAARRVAIVTEGSWMINYFKQNAHFDTAWVPLPVGPSGSRATMFNGLGDSIWTGSKVKDQAWKWVKYLGSSDCQSVVAARGVVFPAIKGMAQKAVEAQKARGIDSSAFLTMAKSRTFLPPIGDNGAEVNEVITNAVESVLIGKAGAADAMKTANAKANQLVKD</sequence>
<gene>
    <name evidence="5" type="ORF">SAMN06265784_10759</name>
</gene>
<dbReference type="PANTHER" id="PTHR30061:SF50">
    <property type="entry name" value="MALTOSE_MALTODEXTRIN-BINDING PERIPLASMIC PROTEIN"/>
    <property type="match status" value="1"/>
</dbReference>
<dbReference type="GO" id="GO:0042956">
    <property type="term" value="P:maltodextrin transmembrane transport"/>
    <property type="evidence" value="ECO:0007669"/>
    <property type="project" value="TreeGrafter"/>
</dbReference>
<dbReference type="GO" id="GO:0015768">
    <property type="term" value="P:maltose transport"/>
    <property type="evidence" value="ECO:0007669"/>
    <property type="project" value="TreeGrafter"/>
</dbReference>
<feature type="chain" id="PRO_5012100996" evidence="4">
    <location>
        <begin position="26"/>
        <end position="438"/>
    </location>
</feature>
<keyword evidence="2" id="KW-0813">Transport</keyword>
<name>A0A1X7LMQ7_9BURK</name>
<dbReference type="STRING" id="1515439.SAMN06265784_10759"/>
<reference evidence="6" key="1">
    <citation type="submission" date="2017-04" db="EMBL/GenBank/DDBJ databases">
        <authorList>
            <person name="Varghese N."/>
            <person name="Submissions S."/>
        </authorList>
    </citation>
    <scope>NUCLEOTIDE SEQUENCE [LARGE SCALE GENOMIC DNA]</scope>
    <source>
        <strain evidence="6">LMG 29540</strain>
    </source>
</reference>
<protein>
    <submittedName>
        <fullName evidence="5">Carbohydrate ABC transporter substrate-binding protein, CUT1 family</fullName>
    </submittedName>
</protein>
<evidence type="ECO:0000256" key="3">
    <source>
        <dbReference type="ARBA" id="ARBA00022729"/>
    </source>
</evidence>
<dbReference type="InterPro" id="IPR006059">
    <property type="entry name" value="SBP"/>
</dbReference>
<comment type="similarity">
    <text evidence="1">Belongs to the bacterial solute-binding protein 1 family.</text>
</comment>
<dbReference type="GO" id="GO:1901982">
    <property type="term" value="F:maltose binding"/>
    <property type="evidence" value="ECO:0007669"/>
    <property type="project" value="TreeGrafter"/>
</dbReference>
<dbReference type="EMBL" id="FXAT01000007">
    <property type="protein sequence ID" value="SMG54960.1"/>
    <property type="molecule type" value="Genomic_DNA"/>
</dbReference>
<dbReference type="GO" id="GO:0055052">
    <property type="term" value="C:ATP-binding cassette (ABC) transporter complex, substrate-binding subunit-containing"/>
    <property type="evidence" value="ECO:0007669"/>
    <property type="project" value="TreeGrafter"/>
</dbReference>
<proteinExistence type="inferred from homology"/>
<evidence type="ECO:0000256" key="1">
    <source>
        <dbReference type="ARBA" id="ARBA00008520"/>
    </source>
</evidence>
<keyword evidence="3 4" id="KW-0732">Signal</keyword>
<evidence type="ECO:0000256" key="4">
    <source>
        <dbReference type="SAM" id="SignalP"/>
    </source>
</evidence>
<accession>A0A1X7LMQ7</accession>
<dbReference type="CDD" id="cd13585">
    <property type="entry name" value="PBP2_TMBP_like"/>
    <property type="match status" value="1"/>
</dbReference>
<evidence type="ECO:0000313" key="6">
    <source>
        <dbReference type="Proteomes" id="UP000193228"/>
    </source>
</evidence>
<dbReference type="Gene3D" id="3.40.190.10">
    <property type="entry name" value="Periplasmic binding protein-like II"/>
    <property type="match status" value="1"/>
</dbReference>
<dbReference type="Pfam" id="PF13416">
    <property type="entry name" value="SBP_bac_8"/>
    <property type="match status" value="1"/>
</dbReference>
<dbReference type="AlphaFoldDB" id="A0A1X7LMQ7"/>
<evidence type="ECO:0000313" key="5">
    <source>
        <dbReference type="EMBL" id="SMG54960.1"/>
    </source>
</evidence>
<dbReference type="RefSeq" id="WP_244196107.1">
    <property type="nucleotide sequence ID" value="NZ_FXAT01000007.1"/>
</dbReference>